<reference evidence="1" key="1">
    <citation type="submission" date="2020-08" db="EMBL/GenBank/DDBJ databases">
        <title>Multicomponent nature underlies the extraordinary mechanical properties of spider dragline silk.</title>
        <authorList>
            <person name="Kono N."/>
            <person name="Nakamura H."/>
            <person name="Mori M."/>
            <person name="Yoshida Y."/>
            <person name="Ohtoshi R."/>
            <person name="Malay A.D."/>
            <person name="Moran D.A.P."/>
            <person name="Tomita M."/>
            <person name="Numata K."/>
            <person name="Arakawa K."/>
        </authorList>
    </citation>
    <scope>NUCLEOTIDE SEQUENCE</scope>
</reference>
<name>A0A8X6TVQ7_NEPPI</name>
<comment type="caution">
    <text evidence="1">The sequence shown here is derived from an EMBL/GenBank/DDBJ whole genome shotgun (WGS) entry which is preliminary data.</text>
</comment>
<gene>
    <name evidence="1" type="ORF">NPIL_531021</name>
</gene>
<evidence type="ECO:0000313" key="1">
    <source>
        <dbReference type="EMBL" id="GFT48516.1"/>
    </source>
</evidence>
<dbReference type="EMBL" id="BMAW01065033">
    <property type="protein sequence ID" value="GFT48516.1"/>
    <property type="molecule type" value="Genomic_DNA"/>
</dbReference>
<sequence>MDPMNDIVIVRCVFQELEVSEVSSRRGEIRKILSDMYEIPNEDLILMEYNTMNPRALSLKDIENGMVIRIEHAGVTIDPPIPSL</sequence>
<accession>A0A8X6TVQ7</accession>
<dbReference type="Proteomes" id="UP000887013">
    <property type="component" value="Unassembled WGS sequence"/>
</dbReference>
<evidence type="ECO:0000313" key="2">
    <source>
        <dbReference type="Proteomes" id="UP000887013"/>
    </source>
</evidence>
<protein>
    <submittedName>
        <fullName evidence="1">Uncharacterized protein</fullName>
    </submittedName>
</protein>
<dbReference type="AlphaFoldDB" id="A0A8X6TVQ7"/>
<proteinExistence type="predicted"/>
<organism evidence="1 2">
    <name type="scientific">Nephila pilipes</name>
    <name type="common">Giant wood spider</name>
    <name type="synonym">Nephila maculata</name>
    <dbReference type="NCBI Taxonomy" id="299642"/>
    <lineage>
        <taxon>Eukaryota</taxon>
        <taxon>Metazoa</taxon>
        <taxon>Ecdysozoa</taxon>
        <taxon>Arthropoda</taxon>
        <taxon>Chelicerata</taxon>
        <taxon>Arachnida</taxon>
        <taxon>Araneae</taxon>
        <taxon>Araneomorphae</taxon>
        <taxon>Entelegynae</taxon>
        <taxon>Araneoidea</taxon>
        <taxon>Nephilidae</taxon>
        <taxon>Nephila</taxon>
    </lineage>
</organism>
<keyword evidence="2" id="KW-1185">Reference proteome</keyword>